<dbReference type="EMBL" id="JACSQO010000002">
    <property type="protein sequence ID" value="MBD7943769.1"/>
    <property type="molecule type" value="Genomic_DNA"/>
</dbReference>
<dbReference type="InterPro" id="IPR004610">
    <property type="entry name" value="RecJ"/>
</dbReference>
<accession>A0ABR8R7S8</accession>
<keyword evidence="4" id="KW-0378">Hydrolase</keyword>
<name>A0ABR8R7S8_9BACI</name>
<evidence type="ECO:0000256" key="4">
    <source>
        <dbReference type="ARBA" id="ARBA00022801"/>
    </source>
</evidence>
<dbReference type="SUPFAM" id="SSF64182">
    <property type="entry name" value="DHH phosphoesterases"/>
    <property type="match status" value="1"/>
</dbReference>
<dbReference type="Pfam" id="PF02272">
    <property type="entry name" value="DHHA1"/>
    <property type="match status" value="1"/>
</dbReference>
<feature type="domain" description="RecJ OB" evidence="9">
    <location>
        <begin position="456"/>
        <end position="562"/>
    </location>
</feature>
<gene>
    <name evidence="10" type="primary">recJ</name>
    <name evidence="10" type="ORF">H9650_06515</name>
</gene>
<dbReference type="Proteomes" id="UP000640786">
    <property type="component" value="Unassembled WGS sequence"/>
</dbReference>
<keyword evidence="3" id="KW-0540">Nuclease</keyword>
<dbReference type="Gene3D" id="3.10.310.30">
    <property type="match status" value="1"/>
</dbReference>
<feature type="domain" description="Single-stranded-DNA-specific exonuclease RecJ C-terminal" evidence="8">
    <location>
        <begin position="569"/>
        <end position="768"/>
    </location>
</feature>
<evidence type="ECO:0000259" key="8">
    <source>
        <dbReference type="Pfam" id="PF10141"/>
    </source>
</evidence>
<dbReference type="Pfam" id="PF17768">
    <property type="entry name" value="RecJ_OB"/>
    <property type="match status" value="1"/>
</dbReference>
<feature type="domain" description="DDH" evidence="6">
    <location>
        <begin position="82"/>
        <end position="226"/>
    </location>
</feature>
<dbReference type="GO" id="GO:0004527">
    <property type="term" value="F:exonuclease activity"/>
    <property type="evidence" value="ECO:0007669"/>
    <property type="project" value="UniProtKB-KW"/>
</dbReference>
<evidence type="ECO:0000259" key="6">
    <source>
        <dbReference type="Pfam" id="PF01368"/>
    </source>
</evidence>
<keyword evidence="5 10" id="KW-0269">Exonuclease</keyword>
<evidence type="ECO:0000313" key="10">
    <source>
        <dbReference type="EMBL" id="MBD7943769.1"/>
    </source>
</evidence>
<evidence type="ECO:0000259" key="9">
    <source>
        <dbReference type="Pfam" id="PF17768"/>
    </source>
</evidence>
<proteinExistence type="inferred from homology"/>
<sequence>MIQSQKRWRISRPNDDLVTTFEQELTIPRVCAKVLVSRGFNSVEEAKSFIYITEDNVHDPFLFEGMEKLVERVHQAIDAGERIMIYGDYDADGITSTTVMMKTLEAMGADVIFKIPNRFIDGYGPSERLFQQAFDEGVKLIITVDNGISGIQQIQFAKNLGMDVIVTDHHEPGEVLPKADVIIHPGLQDTKYPFSHLAGVGVAFKVAHALLGEIPKELFYLVAIGTIADLVSLKGENRYFVQQGIKQMKKNDSIAIEALANVSGVETSAINEETIGFAFGPRINAVGRLGEASPGVELFLTEEPNKALALANMLNDKNKERQAIVKQITDEAIELIEQQHLDLKGPSVIVVGKEGWNPGVLGIVASKLVEKYYRPSIVLGFDVEKQIAKGSARSIEGFHMYNELAKNSDIVTHFGGHPMAAGMTFPLEHVEEFRNRLNEQATTCLTEEQLIPVVSIDVPLEMHEISTESIQSIQMLSPFGMGFAKPVYCLENIEVNSVRKIGSAQNHVKMELMQGAVLLDAIGFGKGDLADEIAPATKLSFIGDLQINEWNGRKKPQLMIQDAKTNQWQLFDIRGIRQVNRWLPTIPEGNTTFVCFNKESLAHFESIISGKIWFHNNVIEEGIVSDCICLLDLPLEEQDLINLLEHHDWQRIYAHFFANESTYFEGLPTREQFKWYFSFIAKRKNFALKQHIHELSKHTGWSPNTINFMSKVFFELNFVRIEGGTLVLNENLPKRDLSEAPAYQQRTKQISLEQKLLYAPYKELKQWFEERRAAQTVPEEEQKWI</sequence>
<dbReference type="InterPro" id="IPR038763">
    <property type="entry name" value="DHH_sf"/>
</dbReference>
<organism evidence="10 11">
    <name type="scientific">Psychrobacillus faecigallinarum</name>
    <dbReference type="NCBI Taxonomy" id="2762235"/>
    <lineage>
        <taxon>Bacteria</taxon>
        <taxon>Bacillati</taxon>
        <taxon>Bacillota</taxon>
        <taxon>Bacilli</taxon>
        <taxon>Bacillales</taxon>
        <taxon>Bacillaceae</taxon>
        <taxon>Psychrobacillus</taxon>
    </lineage>
</organism>
<dbReference type="Gene3D" id="3.90.1640.30">
    <property type="match status" value="1"/>
</dbReference>
<dbReference type="Pfam" id="PF01368">
    <property type="entry name" value="DHH"/>
    <property type="match status" value="1"/>
</dbReference>
<dbReference type="InterPro" id="IPR051673">
    <property type="entry name" value="SSDNA_exonuclease_RecJ"/>
</dbReference>
<comment type="caution">
    <text evidence="10">The sequence shown here is derived from an EMBL/GenBank/DDBJ whole genome shotgun (WGS) entry which is preliminary data.</text>
</comment>
<evidence type="ECO:0000256" key="1">
    <source>
        <dbReference type="ARBA" id="ARBA00005915"/>
    </source>
</evidence>
<dbReference type="InterPro" id="IPR018779">
    <property type="entry name" value="RecJ_C"/>
</dbReference>
<feature type="domain" description="DHHA1" evidence="7">
    <location>
        <begin position="346"/>
        <end position="441"/>
    </location>
</feature>
<reference evidence="10 11" key="1">
    <citation type="submission" date="2020-08" db="EMBL/GenBank/DDBJ databases">
        <title>A Genomic Blueprint of the Chicken Gut Microbiome.</title>
        <authorList>
            <person name="Gilroy R."/>
            <person name="Ravi A."/>
            <person name="Getino M."/>
            <person name="Pursley I."/>
            <person name="Horton D.L."/>
            <person name="Alikhan N.-F."/>
            <person name="Baker D."/>
            <person name="Gharbi K."/>
            <person name="Hall N."/>
            <person name="Watson M."/>
            <person name="Adriaenssens E.M."/>
            <person name="Foster-Nyarko E."/>
            <person name="Jarju S."/>
            <person name="Secka A."/>
            <person name="Antonio M."/>
            <person name="Oren A."/>
            <person name="Chaudhuri R."/>
            <person name="La Ragione R.M."/>
            <person name="Hildebrand F."/>
            <person name="Pallen M.J."/>
        </authorList>
    </citation>
    <scope>NUCLEOTIDE SEQUENCE [LARGE SCALE GENOMIC DNA]</scope>
    <source>
        <strain evidence="10 11">Sa2BUA9</strain>
    </source>
</reference>
<evidence type="ECO:0000256" key="3">
    <source>
        <dbReference type="ARBA" id="ARBA00022722"/>
    </source>
</evidence>
<protein>
    <recommendedName>
        <fullName evidence="2">Single-stranded-DNA-specific exonuclease RecJ</fullName>
    </recommendedName>
</protein>
<dbReference type="Pfam" id="PF10141">
    <property type="entry name" value="ssDNA-exonuc_C"/>
    <property type="match status" value="1"/>
</dbReference>
<dbReference type="PANTHER" id="PTHR30255">
    <property type="entry name" value="SINGLE-STRANDED-DNA-SPECIFIC EXONUCLEASE RECJ"/>
    <property type="match status" value="1"/>
</dbReference>
<dbReference type="InterPro" id="IPR003156">
    <property type="entry name" value="DHHA1_dom"/>
</dbReference>
<evidence type="ECO:0000256" key="5">
    <source>
        <dbReference type="ARBA" id="ARBA00022839"/>
    </source>
</evidence>
<dbReference type="RefSeq" id="WP_191696838.1">
    <property type="nucleotide sequence ID" value="NZ_JACSQO010000002.1"/>
</dbReference>
<evidence type="ECO:0000256" key="2">
    <source>
        <dbReference type="ARBA" id="ARBA00019841"/>
    </source>
</evidence>
<dbReference type="NCBIfam" id="TIGR00644">
    <property type="entry name" value="recJ"/>
    <property type="match status" value="1"/>
</dbReference>
<evidence type="ECO:0000259" key="7">
    <source>
        <dbReference type="Pfam" id="PF02272"/>
    </source>
</evidence>
<evidence type="ECO:0000313" key="11">
    <source>
        <dbReference type="Proteomes" id="UP000640786"/>
    </source>
</evidence>
<comment type="similarity">
    <text evidence="1">Belongs to the RecJ family.</text>
</comment>
<dbReference type="InterPro" id="IPR041122">
    <property type="entry name" value="RecJ_OB"/>
</dbReference>
<keyword evidence="11" id="KW-1185">Reference proteome</keyword>
<dbReference type="PANTHER" id="PTHR30255:SF2">
    <property type="entry name" value="SINGLE-STRANDED-DNA-SPECIFIC EXONUCLEASE RECJ"/>
    <property type="match status" value="1"/>
</dbReference>
<dbReference type="InterPro" id="IPR001667">
    <property type="entry name" value="DDH_dom"/>
</dbReference>